<proteinExistence type="predicted"/>
<feature type="transmembrane region" description="Helical" evidence="1">
    <location>
        <begin position="12"/>
        <end position="31"/>
    </location>
</feature>
<accession>A0A930XX79</accession>
<evidence type="ECO:0000313" key="2">
    <source>
        <dbReference type="EMBL" id="MBF2709967.1"/>
    </source>
</evidence>
<dbReference type="EMBL" id="JADHEC010000056">
    <property type="protein sequence ID" value="MBF2709967.1"/>
    <property type="molecule type" value="Genomic_DNA"/>
</dbReference>
<keyword evidence="1" id="KW-0472">Membrane</keyword>
<feature type="transmembrane region" description="Helical" evidence="1">
    <location>
        <begin position="37"/>
        <end position="54"/>
    </location>
</feature>
<feature type="transmembrane region" description="Helical" evidence="1">
    <location>
        <begin position="61"/>
        <end position="79"/>
    </location>
</feature>
<comment type="caution">
    <text evidence="2">The sequence shown here is derived from an EMBL/GenBank/DDBJ whole genome shotgun (WGS) entry which is preliminary data.</text>
</comment>
<evidence type="ECO:0000313" key="3">
    <source>
        <dbReference type="Proteomes" id="UP000646211"/>
    </source>
</evidence>
<sequence>MENFKKESNLEKLITVFYFAIAGVEITSELFSYKPALFVFKPLTSIVLMVLYWNTSNQRNLLFFVTILFSLITNVFFIYDTEKMLFLGLIAFFVHRLLIIYYIIKLIKLKDYIPLLIGMIPFLFFFFYLLSITCEITARSYGILIIQNILISIIAGITLSDYVMDNGKKNAPWFFIFGLLSVTQYFIVFIEKYYLSDLSSLSFRPLAMILNVAVYYAFYKFVRVIEKLNDN</sequence>
<feature type="transmembrane region" description="Helical" evidence="1">
    <location>
        <begin position="85"/>
        <end position="104"/>
    </location>
</feature>
<keyword evidence="1" id="KW-0812">Transmembrane</keyword>
<organism evidence="2 3">
    <name type="scientific">Flavobacterium soyangense</name>
    <dbReference type="NCBI Taxonomy" id="2023265"/>
    <lineage>
        <taxon>Bacteria</taxon>
        <taxon>Pseudomonadati</taxon>
        <taxon>Bacteroidota</taxon>
        <taxon>Flavobacteriia</taxon>
        <taxon>Flavobacteriales</taxon>
        <taxon>Flavobacteriaceae</taxon>
        <taxon>Flavobacterium</taxon>
    </lineage>
</organism>
<dbReference type="AlphaFoldDB" id="A0A930XX79"/>
<evidence type="ECO:0000256" key="1">
    <source>
        <dbReference type="SAM" id="Phobius"/>
    </source>
</evidence>
<gene>
    <name evidence="2" type="ORF">IR213_15445</name>
</gene>
<evidence type="ECO:0008006" key="4">
    <source>
        <dbReference type="Google" id="ProtNLM"/>
    </source>
</evidence>
<keyword evidence="3" id="KW-1185">Reference proteome</keyword>
<dbReference type="RefSeq" id="WP_194313196.1">
    <property type="nucleotide sequence ID" value="NZ_JADHEC010000056.1"/>
</dbReference>
<feature type="transmembrane region" description="Helical" evidence="1">
    <location>
        <begin position="202"/>
        <end position="219"/>
    </location>
</feature>
<reference evidence="2" key="1">
    <citation type="submission" date="2020-11" db="EMBL/GenBank/DDBJ databases">
        <title>Genome of Flavobacterium soyangense.</title>
        <authorList>
            <person name="Liu Q."/>
            <person name="Xin Y.-H."/>
        </authorList>
    </citation>
    <scope>NUCLEOTIDE SEQUENCE</scope>
    <source>
        <strain evidence="2">CGMCC 1.13493</strain>
    </source>
</reference>
<keyword evidence="1" id="KW-1133">Transmembrane helix</keyword>
<dbReference type="Proteomes" id="UP000646211">
    <property type="component" value="Unassembled WGS sequence"/>
</dbReference>
<feature type="transmembrane region" description="Helical" evidence="1">
    <location>
        <begin position="111"/>
        <end position="129"/>
    </location>
</feature>
<name>A0A930XX79_9FLAO</name>
<feature type="transmembrane region" description="Helical" evidence="1">
    <location>
        <begin position="171"/>
        <end position="190"/>
    </location>
</feature>
<feature type="transmembrane region" description="Helical" evidence="1">
    <location>
        <begin position="141"/>
        <end position="159"/>
    </location>
</feature>
<protein>
    <recommendedName>
        <fullName evidence="4">Lysoplasmalogenase</fullName>
    </recommendedName>
</protein>